<evidence type="ECO:0000313" key="2">
    <source>
        <dbReference type="Proteomes" id="UP000824533"/>
    </source>
</evidence>
<gene>
    <name evidence="1" type="ORF">K1T71_013981</name>
</gene>
<reference evidence="1 2" key="1">
    <citation type="journal article" date="2021" name="Front. Genet.">
        <title>Chromosome-Level Genome Assembly Reveals Significant Gene Expansion in the Toll and IMD Signaling Pathways of Dendrolimus kikuchii.</title>
        <authorList>
            <person name="Zhou J."/>
            <person name="Wu P."/>
            <person name="Xiong Z."/>
            <person name="Liu N."/>
            <person name="Zhao N."/>
            <person name="Ji M."/>
            <person name="Qiu Y."/>
            <person name="Yang B."/>
        </authorList>
    </citation>
    <scope>NUCLEOTIDE SEQUENCE [LARGE SCALE GENOMIC DNA]</scope>
    <source>
        <strain evidence="1">Ann1</strain>
    </source>
</reference>
<name>A0ACC1CG95_9NEOP</name>
<organism evidence="1 2">
    <name type="scientific">Dendrolimus kikuchii</name>
    <dbReference type="NCBI Taxonomy" id="765133"/>
    <lineage>
        <taxon>Eukaryota</taxon>
        <taxon>Metazoa</taxon>
        <taxon>Ecdysozoa</taxon>
        <taxon>Arthropoda</taxon>
        <taxon>Hexapoda</taxon>
        <taxon>Insecta</taxon>
        <taxon>Pterygota</taxon>
        <taxon>Neoptera</taxon>
        <taxon>Endopterygota</taxon>
        <taxon>Lepidoptera</taxon>
        <taxon>Glossata</taxon>
        <taxon>Ditrysia</taxon>
        <taxon>Bombycoidea</taxon>
        <taxon>Lasiocampidae</taxon>
        <taxon>Dendrolimus</taxon>
    </lineage>
</organism>
<protein>
    <submittedName>
        <fullName evidence="1">Uncharacterized protein</fullName>
    </submittedName>
</protein>
<accession>A0ACC1CG95</accession>
<comment type="caution">
    <text evidence="1">The sequence shown here is derived from an EMBL/GenBank/DDBJ whole genome shotgun (WGS) entry which is preliminary data.</text>
</comment>
<dbReference type="EMBL" id="CM034413">
    <property type="protein sequence ID" value="KAJ0170610.1"/>
    <property type="molecule type" value="Genomic_DNA"/>
</dbReference>
<proteinExistence type="predicted"/>
<evidence type="ECO:0000313" key="1">
    <source>
        <dbReference type="EMBL" id="KAJ0170610.1"/>
    </source>
</evidence>
<keyword evidence="2" id="KW-1185">Reference proteome</keyword>
<sequence length="900" mass="101089">MNQCCLICNAKTGVTLRSSAIILFGEHTNLPSGRKLPEVVSEIIDKPVVKDNVHSDIICKKCSKTCNEYDALQLKLYEMRNDMQEQFKTSIQSYELTYNNYTTDVKKSSKKSQQSVIKSAPKKVVVPASKLQPIPPDMYLKVGKLPVATHTINSAGRVIPTSFPHFKSIGNSIITTTSAGTNKQTVKQVENIYTIEGDIDTVVANKSDISVSPIKNNVLTFNINNLPKDLLSSMLISKIETIAQGSSEENSKDAEETNNESNNEQNDMEIDEVFALSVVPVTTDDGDLVLEVEGLKKEKGKNDDEYIDVSMLESVATSGDDNFILGKLRILNEDEVQNVDGDDDDDAHSNDGSQIELQVSGDEETANAIIMAAQETGGAFIKVESGEMYCVQSVESKRQEESETITSQSVQMVAQEGDMFRCLLCERPREDGQKQKRFVGEAEAMMRHLKSAHDARTYICQLCGVVMRKRSEYTLHIAEHAQSLKSESSNKYRMHECSVCHKSYSSRTLLMEHMNVHSGDRPYVCHLCNKSFASKYTHQAHLKTHAVRPRPFQCKQCGKAFLTTQNLAQHEKTHSGVKDFVCNICNKAFSTQHNLEVHAVVHSGEKPFVCSVCNKGFARRAECKDHMRIHTGERPFECDICGARFTQNSNLHSHKRATHLDDRRYHCEHCPKKFKRKRLLEYHIKATHTGERPLVCKVCGSTFVYPEHYKKHVRIHSGERPYVCEICGKSFNSPDNRNTHRFTHSDKKLYECFTCGAGFMRKQLLYMHMNTSGHLAESIVVNQPRVTKAIENTTATHYIEDNGNEYKLTTEADSATIFESAQELVLEGQDKNEDDDIPKYFVTTAKSGLNVLQEGEDVLLNLNNLGEQTGVMSNDENGSTVRLIQIKLPDGHDGWVAINN</sequence>
<dbReference type="Proteomes" id="UP000824533">
    <property type="component" value="Linkage Group LG27"/>
</dbReference>